<reference evidence="2" key="2">
    <citation type="submission" date="2020-08" db="EMBL/GenBank/DDBJ databases">
        <title>Draft Genome Sequence of Cumin Blight Pathogen Alternaria burnsii.</title>
        <authorList>
            <person name="Feng Z."/>
        </authorList>
    </citation>
    <scope>NUCLEOTIDE SEQUENCE</scope>
    <source>
        <strain evidence="2">CBS107.38</strain>
    </source>
</reference>
<evidence type="ECO:0000313" key="2">
    <source>
        <dbReference type="EMBL" id="KAF7682245.1"/>
    </source>
</evidence>
<gene>
    <name evidence="2" type="ORF">GT037_001221</name>
</gene>
<sequence length="107" mass="11924">MTASTTKTATVVSASNQHDHIIGHCRAQRHTLYSCSESCIPVQLKSSQKPTAIPQLSEDTWTDSQEELERWGMEATEMTKPESSQTATPNDTHGGGLKYEEVARFWQ</sequence>
<evidence type="ECO:0000313" key="3">
    <source>
        <dbReference type="Proteomes" id="UP000596902"/>
    </source>
</evidence>
<accession>A0A8H7BDS4</accession>
<dbReference type="Proteomes" id="UP000596902">
    <property type="component" value="Unassembled WGS sequence"/>
</dbReference>
<dbReference type="GeneID" id="62199446"/>
<keyword evidence="3" id="KW-1185">Reference proteome</keyword>
<feature type="region of interest" description="Disordered" evidence="1">
    <location>
        <begin position="76"/>
        <end position="97"/>
    </location>
</feature>
<dbReference type="RefSeq" id="XP_038792124.1">
    <property type="nucleotide sequence ID" value="XM_038926268.1"/>
</dbReference>
<reference evidence="2" key="1">
    <citation type="submission" date="2020-01" db="EMBL/GenBank/DDBJ databases">
        <authorList>
            <person name="Feng Z.H.Z."/>
        </authorList>
    </citation>
    <scope>NUCLEOTIDE SEQUENCE</scope>
    <source>
        <strain evidence="2">CBS107.38</strain>
    </source>
</reference>
<comment type="caution">
    <text evidence="2">The sequence shown here is derived from an EMBL/GenBank/DDBJ whole genome shotgun (WGS) entry which is preliminary data.</text>
</comment>
<name>A0A8H7BDS4_9PLEO</name>
<feature type="compositionally biased region" description="Polar residues" evidence="1">
    <location>
        <begin position="81"/>
        <end position="91"/>
    </location>
</feature>
<evidence type="ECO:0000256" key="1">
    <source>
        <dbReference type="SAM" id="MobiDB-lite"/>
    </source>
</evidence>
<protein>
    <submittedName>
        <fullName evidence="2">Uncharacterized protein</fullName>
    </submittedName>
</protein>
<proteinExistence type="predicted"/>
<dbReference type="AlphaFoldDB" id="A0A8H7BDS4"/>
<dbReference type="EMBL" id="JAAABM010000001">
    <property type="protein sequence ID" value="KAF7682245.1"/>
    <property type="molecule type" value="Genomic_DNA"/>
</dbReference>
<organism evidence="2 3">
    <name type="scientific">Alternaria burnsii</name>
    <dbReference type="NCBI Taxonomy" id="1187904"/>
    <lineage>
        <taxon>Eukaryota</taxon>
        <taxon>Fungi</taxon>
        <taxon>Dikarya</taxon>
        <taxon>Ascomycota</taxon>
        <taxon>Pezizomycotina</taxon>
        <taxon>Dothideomycetes</taxon>
        <taxon>Pleosporomycetidae</taxon>
        <taxon>Pleosporales</taxon>
        <taxon>Pleosporineae</taxon>
        <taxon>Pleosporaceae</taxon>
        <taxon>Alternaria</taxon>
        <taxon>Alternaria sect. Alternaria</taxon>
    </lineage>
</organism>